<dbReference type="STRING" id="1122188.SAMN02745674_00074"/>
<sequence length="279" mass="29329">MRKPSRLILLPLALSIALAACGSDEAAQQPPPAAVTVMTLESRPVTLTRELPGRTTPYLIAEVRPQVNGIVERQLFREGSRVEAGQPLYQLEDASYEASTSSAKAALARAEATLESTRLAARRANALAEIDAISQQDKENAVAAHRQAEADVGVARAALAAANVTLGYARITSPIDGRIGKSTVTRGALVTANQAQPLATVQQLDPIYIDLTQSASELLELRRALAAGTLESTEVPVTILLEDGTEFAHKGTLAFSEVSVDPDTAVSGCACSSTTPTKC</sequence>
<dbReference type="GO" id="GO:0022857">
    <property type="term" value="F:transmembrane transporter activity"/>
    <property type="evidence" value="ECO:0007669"/>
    <property type="project" value="InterPro"/>
</dbReference>
<dbReference type="Pfam" id="PF25876">
    <property type="entry name" value="HH_MFP_RND"/>
    <property type="match status" value="1"/>
</dbReference>
<dbReference type="SUPFAM" id="SSF111369">
    <property type="entry name" value="HlyD-like secretion proteins"/>
    <property type="match status" value="1"/>
</dbReference>
<keyword evidence="3" id="KW-0732">Signal</keyword>
<feature type="domain" description="Multidrug resistance protein MdtA-like beta-barrel" evidence="6">
    <location>
        <begin position="206"/>
        <end position="263"/>
    </location>
</feature>
<evidence type="ECO:0000256" key="2">
    <source>
        <dbReference type="ARBA" id="ARBA00009477"/>
    </source>
</evidence>
<evidence type="ECO:0000313" key="7">
    <source>
        <dbReference type="EMBL" id="SJZ55929.1"/>
    </source>
</evidence>
<dbReference type="GO" id="GO:0046677">
    <property type="term" value="P:response to antibiotic"/>
    <property type="evidence" value="ECO:0007669"/>
    <property type="project" value="TreeGrafter"/>
</dbReference>
<dbReference type="InterPro" id="IPR058624">
    <property type="entry name" value="MdtA-like_HH"/>
</dbReference>
<organism evidence="7 8">
    <name type="scientific">Lysobacter spongiicola DSM 21749</name>
    <dbReference type="NCBI Taxonomy" id="1122188"/>
    <lineage>
        <taxon>Bacteria</taxon>
        <taxon>Pseudomonadati</taxon>
        <taxon>Pseudomonadota</taxon>
        <taxon>Gammaproteobacteria</taxon>
        <taxon>Lysobacterales</taxon>
        <taxon>Lysobacteraceae</taxon>
        <taxon>Novilysobacter</taxon>
    </lineage>
</organism>
<dbReference type="AlphaFoldDB" id="A0A1T4LMH5"/>
<name>A0A1T4LMH5_9GAMM</name>
<dbReference type="Pfam" id="PF25944">
    <property type="entry name" value="Beta-barrel_RND"/>
    <property type="match status" value="1"/>
</dbReference>
<comment type="subcellular location">
    <subcellularLocation>
        <location evidence="1">Cell inner membrane</location>
        <topology evidence="1">Lipid-anchor</topology>
    </subcellularLocation>
</comment>
<dbReference type="Gene3D" id="1.10.287.470">
    <property type="entry name" value="Helix hairpin bin"/>
    <property type="match status" value="1"/>
</dbReference>
<keyword evidence="8" id="KW-1185">Reference proteome</keyword>
<gene>
    <name evidence="7" type="ORF">SAMN02745674_00074</name>
</gene>
<dbReference type="InterPro" id="IPR058625">
    <property type="entry name" value="MdtA-like_BSH"/>
</dbReference>
<comment type="similarity">
    <text evidence="2">Belongs to the membrane fusion protein (MFP) (TC 8.A.1) family.</text>
</comment>
<dbReference type="InterPro" id="IPR058626">
    <property type="entry name" value="MdtA-like_b-barrel"/>
</dbReference>
<dbReference type="Gene3D" id="2.40.50.100">
    <property type="match status" value="1"/>
</dbReference>
<feature type="signal peptide" evidence="3">
    <location>
        <begin position="1"/>
        <end position="19"/>
    </location>
</feature>
<feature type="domain" description="Multidrug resistance protein MdtA-like alpha-helical hairpin" evidence="4">
    <location>
        <begin position="101"/>
        <end position="169"/>
    </location>
</feature>
<dbReference type="GO" id="GO:0005886">
    <property type="term" value="C:plasma membrane"/>
    <property type="evidence" value="ECO:0007669"/>
    <property type="project" value="TreeGrafter"/>
</dbReference>
<evidence type="ECO:0000259" key="5">
    <source>
        <dbReference type="Pfam" id="PF25917"/>
    </source>
</evidence>
<feature type="domain" description="Multidrug resistance protein MdtA-like barrel-sandwich hybrid" evidence="5">
    <location>
        <begin position="60"/>
        <end position="202"/>
    </location>
</feature>
<accession>A0A1T4LMH5</accession>
<evidence type="ECO:0000259" key="4">
    <source>
        <dbReference type="Pfam" id="PF25876"/>
    </source>
</evidence>
<dbReference type="PANTHER" id="PTHR30158:SF3">
    <property type="entry name" value="MULTIDRUG EFFLUX PUMP SUBUNIT ACRA-RELATED"/>
    <property type="match status" value="1"/>
</dbReference>
<dbReference type="PROSITE" id="PS51257">
    <property type="entry name" value="PROKAR_LIPOPROTEIN"/>
    <property type="match status" value="1"/>
</dbReference>
<feature type="chain" id="PRO_5012730144" evidence="3">
    <location>
        <begin position="20"/>
        <end position="279"/>
    </location>
</feature>
<dbReference type="EMBL" id="FUXP01000001">
    <property type="protein sequence ID" value="SJZ55929.1"/>
    <property type="molecule type" value="Genomic_DNA"/>
</dbReference>
<dbReference type="NCBIfam" id="TIGR01730">
    <property type="entry name" value="RND_mfp"/>
    <property type="match status" value="1"/>
</dbReference>
<protein>
    <submittedName>
        <fullName evidence="7">RND family efflux transporter, MFP subunit</fullName>
    </submittedName>
</protein>
<reference evidence="7 8" key="1">
    <citation type="submission" date="2017-02" db="EMBL/GenBank/DDBJ databases">
        <authorList>
            <person name="Peterson S.W."/>
        </authorList>
    </citation>
    <scope>NUCLEOTIDE SEQUENCE [LARGE SCALE GENOMIC DNA]</scope>
    <source>
        <strain evidence="7 8">DSM 21749</strain>
    </source>
</reference>
<dbReference type="Gene3D" id="2.40.30.170">
    <property type="match status" value="1"/>
</dbReference>
<dbReference type="PANTHER" id="PTHR30158">
    <property type="entry name" value="ACRA/E-RELATED COMPONENT OF DRUG EFFLUX TRANSPORTER"/>
    <property type="match status" value="1"/>
</dbReference>
<evidence type="ECO:0000259" key="6">
    <source>
        <dbReference type="Pfam" id="PF25944"/>
    </source>
</evidence>
<evidence type="ECO:0000256" key="3">
    <source>
        <dbReference type="SAM" id="SignalP"/>
    </source>
</evidence>
<proteinExistence type="inferred from homology"/>
<evidence type="ECO:0000256" key="1">
    <source>
        <dbReference type="ARBA" id="ARBA00004519"/>
    </source>
</evidence>
<evidence type="ECO:0000313" key="8">
    <source>
        <dbReference type="Proteomes" id="UP000190061"/>
    </source>
</evidence>
<dbReference type="Proteomes" id="UP000190061">
    <property type="component" value="Unassembled WGS sequence"/>
</dbReference>
<dbReference type="Pfam" id="PF25917">
    <property type="entry name" value="BSH_RND"/>
    <property type="match status" value="1"/>
</dbReference>
<dbReference type="InterPro" id="IPR006143">
    <property type="entry name" value="RND_pump_MFP"/>
</dbReference>